<evidence type="ECO:0000256" key="13">
    <source>
        <dbReference type="ARBA" id="ARBA00023209"/>
    </source>
</evidence>
<keyword evidence="9 17" id="KW-0067">ATP-binding</keyword>
<feature type="binding site" evidence="17">
    <location>
        <position position="72"/>
    </location>
    <ligand>
        <name>ATP</name>
        <dbReference type="ChEBI" id="CHEBI:30616"/>
    </ligand>
</feature>
<feature type="binding site" evidence="17">
    <location>
        <begin position="90"/>
        <end position="91"/>
    </location>
    <ligand>
        <name>ATP</name>
        <dbReference type="ChEBI" id="CHEBI:30616"/>
    </ligand>
</feature>
<feature type="binding site" evidence="17">
    <location>
        <position position="24"/>
    </location>
    <ligand>
        <name>ATP</name>
        <dbReference type="ChEBI" id="CHEBI:30616"/>
    </ligand>
</feature>
<comment type="cofactor">
    <cofactor evidence="18">
        <name>Mg(2+)</name>
        <dbReference type="ChEBI" id="CHEBI:18420"/>
    </cofactor>
    <text evidence="18">Mn(2+), Zn(2+), Cd(2+) and Co(2+) support activity to lesser extents.</text>
</comment>
<dbReference type="EC" id="2.7.1.107" evidence="20"/>
<feature type="binding site" evidence="17">
    <location>
        <position position="12"/>
    </location>
    <ligand>
        <name>ATP</name>
        <dbReference type="ChEBI" id="CHEBI:30616"/>
    </ligand>
</feature>
<proteinExistence type="inferred from homology"/>
<accession>A0A0B5ASG3</accession>
<evidence type="ECO:0000256" key="19">
    <source>
        <dbReference type="SAM" id="Phobius"/>
    </source>
</evidence>
<evidence type="ECO:0000256" key="6">
    <source>
        <dbReference type="ARBA" id="ARBA00022692"/>
    </source>
</evidence>
<evidence type="ECO:0000313" key="21">
    <source>
        <dbReference type="Proteomes" id="UP000031449"/>
    </source>
</evidence>
<dbReference type="InterPro" id="IPR033717">
    <property type="entry name" value="UDPK"/>
</dbReference>
<evidence type="ECO:0000256" key="12">
    <source>
        <dbReference type="ARBA" id="ARBA00023136"/>
    </source>
</evidence>
<evidence type="ECO:0000256" key="1">
    <source>
        <dbReference type="ARBA" id="ARBA00004651"/>
    </source>
</evidence>
<dbReference type="KEGG" id="jeo:JMA_21810"/>
<name>A0A0B5ASG3_9BACL</name>
<comment type="subcellular location">
    <subcellularLocation>
        <location evidence="1">Cell membrane</location>
        <topology evidence="1">Multi-pass membrane protein</topology>
    </subcellularLocation>
</comment>
<keyword evidence="18" id="KW-0460">Magnesium</keyword>
<organism evidence="20 21">
    <name type="scientific">Jeotgalibacillus malaysiensis</name>
    <dbReference type="NCBI Taxonomy" id="1508404"/>
    <lineage>
        <taxon>Bacteria</taxon>
        <taxon>Bacillati</taxon>
        <taxon>Bacillota</taxon>
        <taxon>Bacilli</taxon>
        <taxon>Bacillales</taxon>
        <taxon>Caryophanaceae</taxon>
        <taxon>Jeotgalibacillus</taxon>
    </lineage>
</organism>
<evidence type="ECO:0000256" key="8">
    <source>
        <dbReference type="ARBA" id="ARBA00022777"/>
    </source>
</evidence>
<keyword evidence="14" id="KW-1208">Phospholipid metabolism</keyword>
<evidence type="ECO:0000256" key="3">
    <source>
        <dbReference type="ARBA" id="ARBA00022475"/>
    </source>
</evidence>
<dbReference type="InterPro" id="IPR000829">
    <property type="entry name" value="DAGK"/>
</dbReference>
<feature type="transmembrane region" description="Helical" evidence="19">
    <location>
        <begin position="92"/>
        <end position="113"/>
    </location>
</feature>
<dbReference type="Pfam" id="PF01219">
    <property type="entry name" value="DAGK_prokar"/>
    <property type="match status" value="1"/>
</dbReference>
<protein>
    <submittedName>
        <fullName evidence="20">UDP kinase</fullName>
        <ecNumber evidence="20">2.7.1.107</ecNumber>
    </submittedName>
</protein>
<gene>
    <name evidence="20" type="ORF">JMA_21810</name>
</gene>
<dbReference type="STRING" id="1508404.JMA_21810"/>
<reference evidence="20 21" key="1">
    <citation type="submission" date="2014-08" db="EMBL/GenBank/DDBJ databases">
        <title>Complete genome of a marine bacteria Jeotgalibacillus malaysiensis.</title>
        <authorList>
            <person name="Yaakop A.S."/>
            <person name="Chan K.-G."/>
            <person name="Goh K.M."/>
        </authorList>
    </citation>
    <scope>NUCLEOTIDE SEQUENCE [LARGE SCALE GENOMIC DNA]</scope>
    <source>
        <strain evidence="20 21">D5</strain>
    </source>
</reference>
<evidence type="ECO:0000256" key="18">
    <source>
        <dbReference type="PIRSR" id="PIRSR600829-4"/>
    </source>
</evidence>
<evidence type="ECO:0000256" key="7">
    <source>
        <dbReference type="ARBA" id="ARBA00022741"/>
    </source>
</evidence>
<dbReference type="GO" id="GO:0008654">
    <property type="term" value="P:phospholipid biosynthetic process"/>
    <property type="evidence" value="ECO:0007669"/>
    <property type="project" value="UniProtKB-KW"/>
</dbReference>
<feature type="binding site" evidence="16">
    <location>
        <position position="65"/>
    </location>
    <ligand>
        <name>substrate</name>
    </ligand>
</feature>
<feature type="transmembrane region" description="Helical" evidence="19">
    <location>
        <begin position="27"/>
        <end position="46"/>
    </location>
</feature>
<dbReference type="GO" id="GO:0046872">
    <property type="term" value="F:metal ion binding"/>
    <property type="evidence" value="ECO:0007669"/>
    <property type="project" value="UniProtKB-KW"/>
</dbReference>
<feature type="binding site" evidence="18">
    <location>
        <position position="72"/>
    </location>
    <ligand>
        <name>a divalent metal cation</name>
        <dbReference type="ChEBI" id="CHEBI:60240"/>
    </ligand>
</feature>
<dbReference type="GO" id="GO:0005886">
    <property type="term" value="C:plasma membrane"/>
    <property type="evidence" value="ECO:0007669"/>
    <property type="project" value="UniProtKB-SubCell"/>
</dbReference>
<evidence type="ECO:0000256" key="4">
    <source>
        <dbReference type="ARBA" id="ARBA00022516"/>
    </source>
</evidence>
<keyword evidence="7 17" id="KW-0547">Nucleotide-binding</keyword>
<dbReference type="Proteomes" id="UP000031449">
    <property type="component" value="Chromosome"/>
</dbReference>
<keyword evidence="18" id="KW-0479">Metal-binding</keyword>
<keyword evidence="12 19" id="KW-0472">Membrane</keyword>
<dbReference type="InterPro" id="IPR036945">
    <property type="entry name" value="DAGK_sf"/>
</dbReference>
<keyword evidence="8 20" id="KW-0418">Kinase</keyword>
<dbReference type="Gene3D" id="1.10.287.3610">
    <property type="match status" value="1"/>
</dbReference>
<comment type="similarity">
    <text evidence="2">Belongs to the bacterial diacylglycerol kinase family.</text>
</comment>
<dbReference type="PANTHER" id="PTHR34299">
    <property type="entry name" value="DIACYLGLYCEROL KINASE"/>
    <property type="match status" value="1"/>
</dbReference>
<evidence type="ECO:0000256" key="15">
    <source>
        <dbReference type="PIRSR" id="PIRSR600829-1"/>
    </source>
</evidence>
<evidence type="ECO:0000256" key="16">
    <source>
        <dbReference type="PIRSR" id="PIRSR600829-2"/>
    </source>
</evidence>
<dbReference type="OrthoDB" id="9789934at2"/>
<dbReference type="AlphaFoldDB" id="A0A0B5ASG3"/>
<evidence type="ECO:0000256" key="14">
    <source>
        <dbReference type="ARBA" id="ARBA00023264"/>
    </source>
</evidence>
<evidence type="ECO:0000256" key="2">
    <source>
        <dbReference type="ARBA" id="ARBA00005967"/>
    </source>
</evidence>
<evidence type="ECO:0000256" key="10">
    <source>
        <dbReference type="ARBA" id="ARBA00022989"/>
    </source>
</evidence>
<dbReference type="HOGENOM" id="CLU_112343_2_2_9"/>
<dbReference type="BioCyc" id="JESP1508404:G14D9-11436-MONOMER"/>
<dbReference type="PANTHER" id="PTHR34299:SF1">
    <property type="entry name" value="DIACYLGLYCEROL KINASE"/>
    <property type="match status" value="1"/>
</dbReference>
<dbReference type="CDD" id="cd14265">
    <property type="entry name" value="UDPK_IM_like"/>
    <property type="match status" value="1"/>
</dbReference>
<evidence type="ECO:0000256" key="11">
    <source>
        <dbReference type="ARBA" id="ARBA00023098"/>
    </source>
</evidence>
<keyword evidence="21" id="KW-1185">Reference proteome</keyword>
<sequence>MKLKKFMLSFKYAGHGLKDVFKQEQNFRFHTSAAVITIAAGIFFRISLLEWVIIILAIGSVMGLELINTAVERTVDLISTDHHPLAKKAKDAGAASVLVFSIAAAIVGAIIFIPKVISYFT</sequence>
<evidence type="ECO:0000256" key="5">
    <source>
        <dbReference type="ARBA" id="ARBA00022679"/>
    </source>
</evidence>
<keyword evidence="11" id="KW-0443">Lipid metabolism</keyword>
<keyword evidence="6 19" id="KW-0812">Transmembrane</keyword>
<dbReference type="GO" id="GO:0004143">
    <property type="term" value="F:ATP-dependent diacylglycerol kinase activity"/>
    <property type="evidence" value="ECO:0007669"/>
    <property type="project" value="UniProtKB-EC"/>
</dbReference>
<feature type="transmembrane region" description="Helical" evidence="19">
    <location>
        <begin position="52"/>
        <end position="71"/>
    </location>
</feature>
<keyword evidence="4" id="KW-0444">Lipid biosynthesis</keyword>
<keyword evidence="3" id="KW-1003">Cell membrane</keyword>
<feature type="binding site" evidence="18">
    <location>
        <position position="24"/>
    </location>
    <ligand>
        <name>a divalent metal cation</name>
        <dbReference type="ChEBI" id="CHEBI:60240"/>
    </ligand>
</feature>
<keyword evidence="10 19" id="KW-1133">Transmembrane helix</keyword>
<keyword evidence="5 20" id="KW-0808">Transferase</keyword>
<evidence type="ECO:0000256" key="17">
    <source>
        <dbReference type="PIRSR" id="PIRSR600829-3"/>
    </source>
</evidence>
<evidence type="ECO:0000313" key="20">
    <source>
        <dbReference type="EMBL" id="AJD91498.1"/>
    </source>
</evidence>
<keyword evidence="13" id="KW-0594">Phospholipid biosynthesis</keyword>
<evidence type="ECO:0000256" key="9">
    <source>
        <dbReference type="ARBA" id="ARBA00022840"/>
    </source>
</evidence>
<dbReference type="GO" id="GO:0005524">
    <property type="term" value="F:ATP binding"/>
    <property type="evidence" value="ECO:0007669"/>
    <property type="project" value="UniProtKB-KW"/>
</dbReference>
<dbReference type="PROSITE" id="PS01069">
    <property type="entry name" value="DAGK_PROKAR"/>
    <property type="match status" value="1"/>
</dbReference>
<dbReference type="EMBL" id="CP009416">
    <property type="protein sequence ID" value="AJD91498.1"/>
    <property type="molecule type" value="Genomic_DNA"/>
</dbReference>
<feature type="active site" description="Proton acceptor" evidence="15">
    <location>
        <position position="65"/>
    </location>
</feature>